<dbReference type="OrthoDB" id="7788383at2759"/>
<dbReference type="GO" id="GO:0004984">
    <property type="term" value="F:olfactory receptor activity"/>
    <property type="evidence" value="ECO:0007669"/>
    <property type="project" value="InterPro"/>
</dbReference>
<dbReference type="EMBL" id="OU895878">
    <property type="protein sequence ID" value="CAG9801937.1"/>
    <property type="molecule type" value="Genomic_DNA"/>
</dbReference>
<accession>A0A9N9RRE3</accession>
<keyword evidence="7 10" id="KW-0472">Membrane</keyword>
<keyword evidence="6 10" id="KW-1133">Transmembrane helix</keyword>
<evidence type="ECO:0000256" key="1">
    <source>
        <dbReference type="ARBA" id="ARBA00004651"/>
    </source>
</evidence>
<comment type="subcellular location">
    <subcellularLocation>
        <location evidence="1 10">Cell membrane</location>
        <topology evidence="1 10">Multi-pass membrane protein</topology>
    </subcellularLocation>
</comment>
<evidence type="ECO:0000256" key="8">
    <source>
        <dbReference type="ARBA" id="ARBA00023170"/>
    </source>
</evidence>
<dbReference type="Proteomes" id="UP001153620">
    <property type="component" value="Chromosome 2"/>
</dbReference>
<dbReference type="InterPro" id="IPR004117">
    <property type="entry name" value="7tm6_olfct_rcpt"/>
</dbReference>
<dbReference type="Pfam" id="PF02949">
    <property type="entry name" value="7tm_6"/>
    <property type="match status" value="1"/>
</dbReference>
<keyword evidence="4 10" id="KW-0812">Transmembrane</keyword>
<evidence type="ECO:0000256" key="6">
    <source>
        <dbReference type="ARBA" id="ARBA00022989"/>
    </source>
</evidence>
<dbReference type="AlphaFoldDB" id="A0A9N9RRE3"/>
<reference evidence="11" key="2">
    <citation type="submission" date="2022-10" db="EMBL/GenBank/DDBJ databases">
        <authorList>
            <consortium name="ENA_rothamsted_submissions"/>
            <consortium name="culmorum"/>
            <person name="King R."/>
        </authorList>
    </citation>
    <scope>NUCLEOTIDE SEQUENCE</scope>
</reference>
<evidence type="ECO:0000256" key="4">
    <source>
        <dbReference type="ARBA" id="ARBA00022692"/>
    </source>
</evidence>
<evidence type="ECO:0000256" key="9">
    <source>
        <dbReference type="ARBA" id="ARBA00023224"/>
    </source>
</evidence>
<evidence type="ECO:0000256" key="2">
    <source>
        <dbReference type="ARBA" id="ARBA00022475"/>
    </source>
</evidence>
<gene>
    <name evidence="11" type="ORF">CHIRRI_LOCUS4857</name>
</gene>
<feature type="transmembrane region" description="Helical" evidence="10">
    <location>
        <begin position="63"/>
        <end position="80"/>
    </location>
</feature>
<feature type="transmembrane region" description="Helical" evidence="10">
    <location>
        <begin position="241"/>
        <end position="266"/>
    </location>
</feature>
<dbReference type="GO" id="GO:0005886">
    <property type="term" value="C:plasma membrane"/>
    <property type="evidence" value="ECO:0007669"/>
    <property type="project" value="UniProtKB-SubCell"/>
</dbReference>
<dbReference type="PANTHER" id="PTHR21137">
    <property type="entry name" value="ODORANT RECEPTOR"/>
    <property type="match status" value="1"/>
</dbReference>
<comment type="caution">
    <text evidence="10">Lacks conserved residue(s) required for the propagation of feature annotation.</text>
</comment>
<dbReference type="GO" id="GO:0007165">
    <property type="term" value="P:signal transduction"/>
    <property type="evidence" value="ECO:0007669"/>
    <property type="project" value="UniProtKB-KW"/>
</dbReference>
<keyword evidence="3 10" id="KW-0716">Sensory transduction</keyword>
<evidence type="ECO:0000313" key="12">
    <source>
        <dbReference type="Proteomes" id="UP001153620"/>
    </source>
</evidence>
<evidence type="ECO:0000256" key="7">
    <source>
        <dbReference type="ARBA" id="ARBA00023136"/>
    </source>
</evidence>
<organism evidence="11 12">
    <name type="scientific">Chironomus riparius</name>
    <dbReference type="NCBI Taxonomy" id="315576"/>
    <lineage>
        <taxon>Eukaryota</taxon>
        <taxon>Metazoa</taxon>
        <taxon>Ecdysozoa</taxon>
        <taxon>Arthropoda</taxon>
        <taxon>Hexapoda</taxon>
        <taxon>Insecta</taxon>
        <taxon>Pterygota</taxon>
        <taxon>Neoptera</taxon>
        <taxon>Endopterygota</taxon>
        <taxon>Diptera</taxon>
        <taxon>Nematocera</taxon>
        <taxon>Chironomoidea</taxon>
        <taxon>Chironomidae</taxon>
        <taxon>Chironominae</taxon>
        <taxon>Chironomus</taxon>
    </lineage>
</organism>
<sequence>MEVFRLEKEILKYLGIEKYSTKRMKYVTDVQKFLNNLAMFYCVFVSASYILSAKDLLDMAESLSPSTSVLVMLIKYAVFCKRSGQIFGFMDEIEEFNGLYKDFPNAREILTKANKQSVKITTPIKFLVIAISTFYIMKPLIVDLVYYLFYGIQPSRGVPLKAEFFYDVKDSPAYELIYLLQIYQIILTCFLTFVTASVYSNFCHNISGHFEILRGSIKDMKIDEFVIYHLKLMDITNRLNLIYKPMIFTTYTIGTVVYVVLGLVIITADSFLKNLTPIMHAFAALIYAASFSYGSQKIMDSSESICDEAYNIDKDYIMVLMMAQKKLRFTTPFFEASLETFSFMLSRSWSFIAVLNSFV</sequence>
<reference evidence="11" key="1">
    <citation type="submission" date="2022-01" db="EMBL/GenBank/DDBJ databases">
        <authorList>
            <person name="King R."/>
        </authorList>
    </citation>
    <scope>NUCLEOTIDE SEQUENCE</scope>
</reference>
<dbReference type="PANTHER" id="PTHR21137:SF35">
    <property type="entry name" value="ODORANT RECEPTOR 19A-RELATED"/>
    <property type="match status" value="1"/>
</dbReference>
<name>A0A9N9RRE3_9DIPT</name>
<evidence type="ECO:0000313" key="11">
    <source>
        <dbReference type="EMBL" id="CAG9801937.1"/>
    </source>
</evidence>
<evidence type="ECO:0000256" key="3">
    <source>
        <dbReference type="ARBA" id="ARBA00022606"/>
    </source>
</evidence>
<protein>
    <recommendedName>
        <fullName evidence="10">Odorant receptor</fullName>
    </recommendedName>
</protein>
<keyword evidence="9 10" id="KW-0807">Transducer</keyword>
<evidence type="ECO:0000256" key="5">
    <source>
        <dbReference type="ARBA" id="ARBA00022725"/>
    </source>
</evidence>
<proteinExistence type="inferred from homology"/>
<feature type="transmembrane region" description="Helical" evidence="10">
    <location>
        <begin position="126"/>
        <end position="149"/>
    </location>
</feature>
<keyword evidence="2" id="KW-1003">Cell membrane</keyword>
<keyword evidence="12" id="KW-1185">Reference proteome</keyword>
<feature type="transmembrane region" description="Helical" evidence="10">
    <location>
        <begin position="33"/>
        <end position="51"/>
    </location>
</feature>
<feature type="transmembrane region" description="Helical" evidence="10">
    <location>
        <begin position="176"/>
        <end position="199"/>
    </location>
</feature>
<keyword evidence="8 10" id="KW-0675">Receptor</keyword>
<comment type="similarity">
    <text evidence="10">Belongs to the insect chemoreceptor superfamily. Heteromeric odorant receptor channel (TC 1.A.69) family.</text>
</comment>
<keyword evidence="5 10" id="KW-0552">Olfaction</keyword>
<dbReference type="GO" id="GO:0005549">
    <property type="term" value="F:odorant binding"/>
    <property type="evidence" value="ECO:0007669"/>
    <property type="project" value="InterPro"/>
</dbReference>
<feature type="transmembrane region" description="Helical" evidence="10">
    <location>
        <begin position="278"/>
        <end position="295"/>
    </location>
</feature>
<evidence type="ECO:0000256" key="10">
    <source>
        <dbReference type="RuleBase" id="RU351113"/>
    </source>
</evidence>